<dbReference type="AlphaFoldDB" id="A0A6A6JYL3"/>
<evidence type="ECO:0000313" key="1">
    <source>
        <dbReference type="EMBL" id="KAF2281700.1"/>
    </source>
</evidence>
<dbReference type="Proteomes" id="UP000467840">
    <property type="component" value="Unassembled WGS sequence"/>
</dbReference>
<sequence>MVKYRAAESALTRSIASVNAEIQNVHEHETKLNNSFSIWREMSDTHVYSRDDEHGSAGLQSIIRSLCRKHKVIIKELTVSSPRDMSDDYKKQYTKVCCAIPWWVDNLRSAGISDGNCRYAERDSSGFALCRVSKDDFPAISNYLMQLLTKSSDVDIQAVSRLRATTCDFYRTKGNSFVKRGKELSDADVKDIERAIERKMRKDEVEKFAGVTAVSVVRIQRSIKGQGLQR</sequence>
<comment type="caution">
    <text evidence="1">The sequence shown here is derived from an EMBL/GenBank/DDBJ whole genome shotgun (WGS) entry which is preliminary data.</text>
</comment>
<gene>
    <name evidence="1" type="ORF">GH714_042524</name>
</gene>
<organism evidence="1 2">
    <name type="scientific">Hevea brasiliensis</name>
    <name type="common">Para rubber tree</name>
    <name type="synonym">Siphonia brasiliensis</name>
    <dbReference type="NCBI Taxonomy" id="3981"/>
    <lineage>
        <taxon>Eukaryota</taxon>
        <taxon>Viridiplantae</taxon>
        <taxon>Streptophyta</taxon>
        <taxon>Embryophyta</taxon>
        <taxon>Tracheophyta</taxon>
        <taxon>Spermatophyta</taxon>
        <taxon>Magnoliopsida</taxon>
        <taxon>eudicotyledons</taxon>
        <taxon>Gunneridae</taxon>
        <taxon>Pentapetalae</taxon>
        <taxon>rosids</taxon>
        <taxon>fabids</taxon>
        <taxon>Malpighiales</taxon>
        <taxon>Euphorbiaceae</taxon>
        <taxon>Crotonoideae</taxon>
        <taxon>Micrandreae</taxon>
        <taxon>Hevea</taxon>
    </lineage>
</organism>
<proteinExistence type="predicted"/>
<accession>A0A6A6JYL3</accession>
<evidence type="ECO:0000313" key="2">
    <source>
        <dbReference type="Proteomes" id="UP000467840"/>
    </source>
</evidence>
<protein>
    <submittedName>
        <fullName evidence="1">Uncharacterized protein</fullName>
    </submittedName>
</protein>
<name>A0A6A6JYL3_HEVBR</name>
<reference evidence="1 2" key="1">
    <citation type="journal article" date="2020" name="Mol. Plant">
        <title>The Chromosome-Based Rubber Tree Genome Provides New Insights into Spurge Genome Evolution and Rubber Biosynthesis.</title>
        <authorList>
            <person name="Liu J."/>
            <person name="Shi C."/>
            <person name="Shi C.C."/>
            <person name="Li W."/>
            <person name="Zhang Q.J."/>
            <person name="Zhang Y."/>
            <person name="Li K."/>
            <person name="Lu H.F."/>
            <person name="Shi C."/>
            <person name="Zhu S.T."/>
            <person name="Xiao Z.Y."/>
            <person name="Nan H."/>
            <person name="Yue Y."/>
            <person name="Zhu X.G."/>
            <person name="Wu Y."/>
            <person name="Hong X.N."/>
            <person name="Fan G.Y."/>
            <person name="Tong Y."/>
            <person name="Zhang D."/>
            <person name="Mao C.L."/>
            <person name="Liu Y.L."/>
            <person name="Hao S.J."/>
            <person name="Liu W.Q."/>
            <person name="Lv M.Q."/>
            <person name="Zhang H.B."/>
            <person name="Liu Y."/>
            <person name="Hu-Tang G.R."/>
            <person name="Wang J.P."/>
            <person name="Wang J.H."/>
            <person name="Sun Y.H."/>
            <person name="Ni S.B."/>
            <person name="Chen W.B."/>
            <person name="Zhang X.C."/>
            <person name="Jiao Y.N."/>
            <person name="Eichler E.E."/>
            <person name="Li G.H."/>
            <person name="Liu X."/>
            <person name="Gao L.Z."/>
        </authorList>
    </citation>
    <scope>NUCLEOTIDE SEQUENCE [LARGE SCALE GENOMIC DNA]</scope>
    <source>
        <strain evidence="2">cv. GT1</strain>
        <tissue evidence="1">Leaf</tissue>
    </source>
</reference>
<keyword evidence="2" id="KW-1185">Reference proteome</keyword>
<dbReference type="EMBL" id="JAAGAX010000511">
    <property type="protein sequence ID" value="KAF2281700.1"/>
    <property type="molecule type" value="Genomic_DNA"/>
</dbReference>